<dbReference type="Bgee" id="ENSNBRG00000013271">
    <property type="expression patterns" value="Expressed in brain and 6 other cell types or tissues"/>
</dbReference>
<name>A0A3Q4MR18_NEOBR</name>
<protein>
    <recommendedName>
        <fullName evidence="4">Secreted protein</fullName>
    </recommendedName>
</protein>
<reference evidence="2" key="2">
    <citation type="submission" date="2025-09" db="UniProtKB">
        <authorList>
            <consortium name="Ensembl"/>
        </authorList>
    </citation>
    <scope>IDENTIFICATION</scope>
</reference>
<reference evidence="2" key="1">
    <citation type="submission" date="2025-08" db="UniProtKB">
        <authorList>
            <consortium name="Ensembl"/>
        </authorList>
    </citation>
    <scope>IDENTIFICATION</scope>
</reference>
<evidence type="ECO:0008006" key="4">
    <source>
        <dbReference type="Google" id="ProtNLM"/>
    </source>
</evidence>
<dbReference type="GeneTree" id="ENSGT00910000147025"/>
<accession>A0A3Q4MR18</accession>
<feature type="signal peptide" evidence="1">
    <location>
        <begin position="1"/>
        <end position="22"/>
    </location>
</feature>
<dbReference type="Proteomes" id="UP000261580">
    <property type="component" value="Unassembled WGS sequence"/>
</dbReference>
<dbReference type="OMA" id="RWLYICL"/>
<dbReference type="Ensembl" id="ENSNBRT00000017648.1">
    <property type="protein sequence ID" value="ENSNBRP00000017184.1"/>
    <property type="gene ID" value="ENSNBRG00000013271.1"/>
</dbReference>
<dbReference type="AlphaFoldDB" id="A0A3Q4MR18"/>
<sequence>MAAAVSCPQRWLYICLLFGSDLLPLSPPPAAILVCSNKLGGKTKEKKTSYAVHGLRKSVKINTLKNKFNVLQFFSLPNTKWCFIFRLDFFVNGNAEYFVISLFYSCSESCLL</sequence>
<evidence type="ECO:0000313" key="3">
    <source>
        <dbReference type="Proteomes" id="UP000261580"/>
    </source>
</evidence>
<proteinExistence type="predicted"/>
<keyword evidence="1" id="KW-0732">Signal</keyword>
<keyword evidence="3" id="KW-1185">Reference proteome</keyword>
<feature type="chain" id="PRO_5018608163" description="Secreted protein" evidence="1">
    <location>
        <begin position="23"/>
        <end position="112"/>
    </location>
</feature>
<organism evidence="2 3">
    <name type="scientific">Neolamprologus brichardi</name>
    <name type="common">Fairy cichlid</name>
    <name type="synonym">Lamprologus brichardi</name>
    <dbReference type="NCBI Taxonomy" id="32507"/>
    <lineage>
        <taxon>Eukaryota</taxon>
        <taxon>Metazoa</taxon>
        <taxon>Chordata</taxon>
        <taxon>Craniata</taxon>
        <taxon>Vertebrata</taxon>
        <taxon>Euteleostomi</taxon>
        <taxon>Actinopterygii</taxon>
        <taxon>Neopterygii</taxon>
        <taxon>Teleostei</taxon>
        <taxon>Neoteleostei</taxon>
        <taxon>Acanthomorphata</taxon>
        <taxon>Ovalentaria</taxon>
        <taxon>Cichlomorphae</taxon>
        <taxon>Cichliformes</taxon>
        <taxon>Cichlidae</taxon>
        <taxon>African cichlids</taxon>
        <taxon>Pseudocrenilabrinae</taxon>
        <taxon>Lamprologini</taxon>
        <taxon>Neolamprologus</taxon>
    </lineage>
</organism>
<evidence type="ECO:0000256" key="1">
    <source>
        <dbReference type="SAM" id="SignalP"/>
    </source>
</evidence>
<evidence type="ECO:0000313" key="2">
    <source>
        <dbReference type="Ensembl" id="ENSNBRP00000017184.1"/>
    </source>
</evidence>